<dbReference type="EMBL" id="CAKOGP040002336">
    <property type="protein sequence ID" value="CAJ1967664.1"/>
    <property type="molecule type" value="Genomic_DNA"/>
</dbReference>
<feature type="region of interest" description="Disordered" evidence="1">
    <location>
        <begin position="38"/>
        <end position="62"/>
    </location>
</feature>
<evidence type="ECO:0000256" key="1">
    <source>
        <dbReference type="SAM" id="MobiDB-lite"/>
    </source>
</evidence>
<feature type="compositionally biased region" description="Low complexity" evidence="1">
    <location>
        <begin position="175"/>
        <end position="184"/>
    </location>
</feature>
<feature type="compositionally biased region" description="Basic and acidic residues" evidence="1">
    <location>
        <begin position="162"/>
        <end position="174"/>
    </location>
</feature>
<organism evidence="2 3">
    <name type="scientific">Cylindrotheca closterium</name>
    <dbReference type="NCBI Taxonomy" id="2856"/>
    <lineage>
        <taxon>Eukaryota</taxon>
        <taxon>Sar</taxon>
        <taxon>Stramenopiles</taxon>
        <taxon>Ochrophyta</taxon>
        <taxon>Bacillariophyta</taxon>
        <taxon>Bacillariophyceae</taxon>
        <taxon>Bacillariophycidae</taxon>
        <taxon>Bacillariales</taxon>
        <taxon>Bacillariaceae</taxon>
        <taxon>Cylindrotheca</taxon>
    </lineage>
</organism>
<protein>
    <submittedName>
        <fullName evidence="2">Uncharacterized protein</fullName>
    </submittedName>
</protein>
<feature type="compositionally biased region" description="Polar residues" evidence="1">
    <location>
        <begin position="122"/>
        <end position="137"/>
    </location>
</feature>
<proteinExistence type="predicted"/>
<gene>
    <name evidence="2" type="ORF">CYCCA115_LOCUS22880</name>
</gene>
<keyword evidence="3" id="KW-1185">Reference proteome</keyword>
<accession>A0AAD2GBH3</accession>
<evidence type="ECO:0000313" key="3">
    <source>
        <dbReference type="Proteomes" id="UP001295423"/>
    </source>
</evidence>
<sequence length="294" mass="32969">MGGFKAMYVGFKIDGSDQQLRDQLGLKYNEEYKEWSWQPVFDENDMEFDPDDDDEDGTDDDDFLQYVDDMEIDFKAEELDTSNIVGGLPPPVVVEQEQPQGNECGDTNDDTTDDHQQADMEGNNTGTVKNDDNNSTVDKTDDADVEEEKNPAVNTETMDDGTDGKNNKNDDNDGKPTSSTTPSSGNYDTKQQHLIKHPDYPFYPYLPVATYEQQESLIHAVGPCCGRTRGFNFVVFGYKIISGEAWAPVDQAYELPNTPVLAQSVIDHWQYLGRHDKTVKDVGLLLFEHACSCS</sequence>
<feature type="compositionally biased region" description="Low complexity" evidence="1">
    <location>
        <begin position="93"/>
        <end position="103"/>
    </location>
</feature>
<reference evidence="2" key="1">
    <citation type="submission" date="2023-08" db="EMBL/GenBank/DDBJ databases">
        <authorList>
            <person name="Audoor S."/>
            <person name="Bilcke G."/>
        </authorList>
    </citation>
    <scope>NUCLEOTIDE SEQUENCE</scope>
</reference>
<name>A0AAD2GBH3_9STRA</name>
<feature type="region of interest" description="Disordered" evidence="1">
    <location>
        <begin position="81"/>
        <end position="191"/>
    </location>
</feature>
<comment type="caution">
    <text evidence="2">The sequence shown here is derived from an EMBL/GenBank/DDBJ whole genome shotgun (WGS) entry which is preliminary data.</text>
</comment>
<evidence type="ECO:0000313" key="2">
    <source>
        <dbReference type="EMBL" id="CAJ1967664.1"/>
    </source>
</evidence>
<feature type="compositionally biased region" description="Acidic residues" evidence="1">
    <location>
        <begin position="42"/>
        <end position="62"/>
    </location>
</feature>
<dbReference type="Proteomes" id="UP001295423">
    <property type="component" value="Unassembled WGS sequence"/>
</dbReference>
<dbReference type="AlphaFoldDB" id="A0AAD2GBH3"/>